<dbReference type="Proteomes" id="UP000494125">
    <property type="component" value="Unassembled WGS sequence"/>
</dbReference>
<proteinExistence type="predicted"/>
<dbReference type="AlphaFoldDB" id="A0A6P2IYM6"/>
<evidence type="ECO:0000313" key="1">
    <source>
        <dbReference type="EMBL" id="VWB34669.1"/>
    </source>
</evidence>
<evidence type="ECO:0000313" key="2">
    <source>
        <dbReference type="Proteomes" id="UP000494125"/>
    </source>
</evidence>
<name>A0A6P2IYM6_9BURK</name>
<keyword evidence="2" id="KW-1185">Reference proteome</keyword>
<organism evidence="1 2">
    <name type="scientific">Burkholderia diffusa</name>
    <dbReference type="NCBI Taxonomy" id="488732"/>
    <lineage>
        <taxon>Bacteria</taxon>
        <taxon>Pseudomonadati</taxon>
        <taxon>Pseudomonadota</taxon>
        <taxon>Betaproteobacteria</taxon>
        <taxon>Burkholderiales</taxon>
        <taxon>Burkholderiaceae</taxon>
        <taxon>Burkholderia</taxon>
        <taxon>Burkholderia cepacia complex</taxon>
    </lineage>
</organism>
<accession>A0A6P2IYM6</accession>
<reference evidence="1 2" key="1">
    <citation type="submission" date="2019-09" db="EMBL/GenBank/DDBJ databases">
        <authorList>
            <person name="Depoorter E."/>
        </authorList>
    </citation>
    <scope>NUCLEOTIDE SEQUENCE [LARGE SCALE GENOMIC DNA]</scope>
    <source>
        <strain evidence="1">LMG 24065</strain>
    </source>
</reference>
<evidence type="ECO:0008006" key="3">
    <source>
        <dbReference type="Google" id="ProtNLM"/>
    </source>
</evidence>
<protein>
    <recommendedName>
        <fullName evidence="3">Transposase</fullName>
    </recommendedName>
</protein>
<dbReference type="EMBL" id="CABVPN010000006">
    <property type="protein sequence ID" value="VWB34669.1"/>
    <property type="molecule type" value="Genomic_DNA"/>
</dbReference>
<gene>
    <name evidence="1" type="ORF">BDI24065_01514</name>
</gene>
<sequence length="51" mass="6324">MAKICRKIGLPCNITFWTMVFHPRYWHLWSLRQWEVHLARQEDAEGKLRRD</sequence>